<gene>
    <name evidence="7" type="ORF">KME25_24455</name>
</gene>
<evidence type="ECO:0000313" key="7">
    <source>
        <dbReference type="EMBL" id="MBW4547564.1"/>
    </source>
</evidence>
<dbReference type="SUPFAM" id="SSF53850">
    <property type="entry name" value="Periplasmic binding protein-like II"/>
    <property type="match status" value="1"/>
</dbReference>
<name>A0A951PQM8_9CYAN</name>
<evidence type="ECO:0000256" key="6">
    <source>
        <dbReference type="SAM" id="SignalP"/>
    </source>
</evidence>
<sequence>MRKRLLLFLSLFFLAVLLPLGCSGNRPNVSETGSENANNVLNVYNWTTYIAEDAITEFEKKFGAKVKYDTFESNDALYAKLKPGNPGYDVVFPSDYMVTTMRAEGLLEELNLDNIPNIKNVDSKFMNPPYDPGNKYSLPYQWGTMGIGYNIKATKGEINSWGQLFEPKFKGRVALQDEMRVTLGGILMYLGYDPNTTNQDELNKARDFLIKNKDAIASFAPDTGQALLDQGEVDLTLEYSGDIFQLMKENKDIRYAIPKEGTIVWTDTMAIPKGAPNKELAEKFINFILEPEIGSKISNFIQYGTPNKAAIDKGLIEKKDFENSSIYPKQEVFSKLKYIQDIGEVTQFYDEAWTEVKVGIGK</sequence>
<dbReference type="GO" id="GO:0015846">
    <property type="term" value="P:polyamine transport"/>
    <property type="evidence" value="ECO:0007669"/>
    <property type="project" value="InterPro"/>
</dbReference>
<dbReference type="Pfam" id="PF13416">
    <property type="entry name" value="SBP_bac_8"/>
    <property type="match status" value="1"/>
</dbReference>
<protein>
    <submittedName>
        <fullName evidence="7">Spermidine/putrescine ABC transporter substrate-binding protein</fullName>
    </submittedName>
</protein>
<dbReference type="GO" id="GO:0019808">
    <property type="term" value="F:polyamine binding"/>
    <property type="evidence" value="ECO:0007669"/>
    <property type="project" value="InterPro"/>
</dbReference>
<dbReference type="AlphaFoldDB" id="A0A951PQM8"/>
<dbReference type="InterPro" id="IPR006059">
    <property type="entry name" value="SBP"/>
</dbReference>
<dbReference type="GO" id="GO:0042597">
    <property type="term" value="C:periplasmic space"/>
    <property type="evidence" value="ECO:0007669"/>
    <property type="project" value="UniProtKB-SubCell"/>
</dbReference>
<feature type="signal peptide" evidence="6">
    <location>
        <begin position="1"/>
        <end position="24"/>
    </location>
</feature>
<feature type="chain" id="PRO_5037807042" evidence="6">
    <location>
        <begin position="25"/>
        <end position="362"/>
    </location>
</feature>
<dbReference type="Proteomes" id="UP000753908">
    <property type="component" value="Unassembled WGS sequence"/>
</dbReference>
<dbReference type="PIRSF" id="PIRSF019574">
    <property type="entry name" value="Periplasmic_polyamine_BP"/>
    <property type="match status" value="1"/>
</dbReference>
<keyword evidence="2" id="KW-0813">Transport</keyword>
<dbReference type="CDD" id="cd13590">
    <property type="entry name" value="PBP2_PotD_PotF_like"/>
    <property type="match status" value="1"/>
</dbReference>
<evidence type="ECO:0000256" key="5">
    <source>
        <dbReference type="PIRSR" id="PIRSR019574-1"/>
    </source>
</evidence>
<dbReference type="Gene3D" id="3.40.190.10">
    <property type="entry name" value="Periplasmic binding protein-like II"/>
    <property type="match status" value="2"/>
</dbReference>
<dbReference type="PANTHER" id="PTHR30222">
    <property type="entry name" value="SPERMIDINE/PUTRESCINE-BINDING PERIPLASMIC PROTEIN"/>
    <property type="match status" value="1"/>
</dbReference>
<proteinExistence type="predicted"/>
<comment type="caution">
    <text evidence="7">The sequence shown here is derived from an EMBL/GenBank/DDBJ whole genome shotgun (WGS) entry which is preliminary data.</text>
</comment>
<dbReference type="EMBL" id="JAHHIF010000044">
    <property type="protein sequence ID" value="MBW4547564.1"/>
    <property type="molecule type" value="Genomic_DNA"/>
</dbReference>
<evidence type="ECO:0000256" key="3">
    <source>
        <dbReference type="ARBA" id="ARBA00022729"/>
    </source>
</evidence>
<dbReference type="PANTHER" id="PTHR30222:SF17">
    <property type="entry name" value="SPERMIDINE_PUTRESCINE-BINDING PERIPLASMIC PROTEIN"/>
    <property type="match status" value="1"/>
</dbReference>
<dbReference type="PRINTS" id="PR00909">
    <property type="entry name" value="SPERMDNBNDNG"/>
</dbReference>
<evidence type="ECO:0000313" key="8">
    <source>
        <dbReference type="Proteomes" id="UP000753908"/>
    </source>
</evidence>
<keyword evidence="4" id="KW-0574">Periplasm</keyword>
<comment type="subcellular location">
    <subcellularLocation>
        <location evidence="1">Periplasm</location>
    </subcellularLocation>
</comment>
<evidence type="ECO:0000256" key="4">
    <source>
        <dbReference type="ARBA" id="ARBA00022764"/>
    </source>
</evidence>
<reference evidence="7" key="2">
    <citation type="journal article" date="2022" name="Microbiol. Resour. Announc.">
        <title>Metagenome Sequencing to Explore Phylogenomics of Terrestrial Cyanobacteria.</title>
        <authorList>
            <person name="Ward R.D."/>
            <person name="Stajich J.E."/>
            <person name="Johansen J.R."/>
            <person name="Huntemann M."/>
            <person name="Clum A."/>
            <person name="Foster B."/>
            <person name="Foster B."/>
            <person name="Roux S."/>
            <person name="Palaniappan K."/>
            <person name="Varghese N."/>
            <person name="Mukherjee S."/>
            <person name="Reddy T.B.K."/>
            <person name="Daum C."/>
            <person name="Copeland A."/>
            <person name="Chen I.A."/>
            <person name="Ivanova N.N."/>
            <person name="Kyrpides N.C."/>
            <person name="Shapiro N."/>
            <person name="Eloe-Fadrosh E.A."/>
            <person name="Pietrasiak N."/>
        </authorList>
    </citation>
    <scope>NUCLEOTIDE SEQUENCE</scope>
    <source>
        <strain evidence="7">CPER-KK1</strain>
    </source>
</reference>
<dbReference type="InterPro" id="IPR001188">
    <property type="entry name" value="Sperm_putr-bd"/>
</dbReference>
<organism evidence="7 8">
    <name type="scientific">Symplocastrum torsivum CPER-KK1</name>
    <dbReference type="NCBI Taxonomy" id="450513"/>
    <lineage>
        <taxon>Bacteria</taxon>
        <taxon>Bacillati</taxon>
        <taxon>Cyanobacteriota</taxon>
        <taxon>Cyanophyceae</taxon>
        <taxon>Oscillatoriophycideae</taxon>
        <taxon>Oscillatoriales</taxon>
        <taxon>Microcoleaceae</taxon>
        <taxon>Symplocastrum</taxon>
    </lineage>
</organism>
<reference evidence="7" key="1">
    <citation type="submission" date="2021-05" db="EMBL/GenBank/DDBJ databases">
        <authorList>
            <person name="Pietrasiak N."/>
            <person name="Ward R."/>
            <person name="Stajich J.E."/>
            <person name="Kurbessoian T."/>
        </authorList>
    </citation>
    <scope>NUCLEOTIDE SEQUENCE</scope>
    <source>
        <strain evidence="7">CPER-KK1</strain>
    </source>
</reference>
<accession>A0A951PQM8</accession>
<evidence type="ECO:0000256" key="2">
    <source>
        <dbReference type="ARBA" id="ARBA00022448"/>
    </source>
</evidence>
<feature type="binding site" evidence="5">
    <location>
        <position position="96"/>
    </location>
    <ligand>
        <name>spermidine</name>
        <dbReference type="ChEBI" id="CHEBI:57834"/>
    </ligand>
</feature>
<keyword evidence="3 6" id="KW-0732">Signal</keyword>
<evidence type="ECO:0000256" key="1">
    <source>
        <dbReference type="ARBA" id="ARBA00004418"/>
    </source>
</evidence>